<feature type="transmembrane region" description="Helical" evidence="1">
    <location>
        <begin position="15"/>
        <end position="35"/>
    </location>
</feature>
<accession>A0A1I6PRQ4</accession>
<evidence type="ECO:0000256" key="1">
    <source>
        <dbReference type="SAM" id="Phobius"/>
    </source>
</evidence>
<gene>
    <name evidence="2" type="ORF">SAMN05444972_10290</name>
</gene>
<keyword evidence="1" id="KW-1133">Transmembrane helix</keyword>
<feature type="transmembrane region" description="Helical" evidence="1">
    <location>
        <begin position="55"/>
        <end position="74"/>
    </location>
</feature>
<evidence type="ECO:0000313" key="2">
    <source>
        <dbReference type="EMBL" id="SFS42871.1"/>
    </source>
</evidence>
<proteinExistence type="predicted"/>
<dbReference type="RefSeq" id="WP_091833743.1">
    <property type="nucleotide sequence ID" value="NZ_FPAA01000002.1"/>
</dbReference>
<keyword evidence="1" id="KW-0472">Membrane</keyword>
<organism evidence="2 3">
    <name type="scientific">Marininema halotolerans</name>
    <dbReference type="NCBI Taxonomy" id="1155944"/>
    <lineage>
        <taxon>Bacteria</taxon>
        <taxon>Bacillati</taxon>
        <taxon>Bacillota</taxon>
        <taxon>Bacilli</taxon>
        <taxon>Bacillales</taxon>
        <taxon>Thermoactinomycetaceae</taxon>
        <taxon>Marininema</taxon>
    </lineage>
</organism>
<evidence type="ECO:0000313" key="3">
    <source>
        <dbReference type="Proteomes" id="UP000198660"/>
    </source>
</evidence>
<name>A0A1I6PRQ4_9BACL</name>
<dbReference type="Proteomes" id="UP000198660">
    <property type="component" value="Unassembled WGS sequence"/>
</dbReference>
<dbReference type="AlphaFoldDB" id="A0A1I6PRQ4"/>
<dbReference type="EMBL" id="FPAA01000002">
    <property type="protein sequence ID" value="SFS42871.1"/>
    <property type="molecule type" value="Genomic_DNA"/>
</dbReference>
<keyword evidence="3" id="KW-1185">Reference proteome</keyword>
<protein>
    <submittedName>
        <fullName evidence="2">Uncharacterized protein</fullName>
    </submittedName>
</protein>
<reference evidence="3" key="1">
    <citation type="submission" date="2016-10" db="EMBL/GenBank/DDBJ databases">
        <authorList>
            <person name="Varghese N."/>
            <person name="Submissions S."/>
        </authorList>
    </citation>
    <scope>NUCLEOTIDE SEQUENCE [LARGE SCALE GENOMIC DNA]</scope>
    <source>
        <strain evidence="3">DSM 45789</strain>
    </source>
</reference>
<keyword evidence="1" id="KW-0812">Transmembrane</keyword>
<sequence>MRADHNLFRGAGRSIWVVAHAFGLILLLFGFYFTVLEPPKTAISDWESLIFYTSGGWMLLSGLSLFLISLANLWRTQGLYTMKLPQDTGKRHE</sequence>